<feature type="domain" description="ABC transporter" evidence="8">
    <location>
        <begin position="354"/>
        <end position="587"/>
    </location>
</feature>
<organism evidence="10 11">
    <name type="scientific">Shewanella ulleungensis</name>
    <dbReference type="NCBI Taxonomy" id="2282699"/>
    <lineage>
        <taxon>Bacteria</taxon>
        <taxon>Pseudomonadati</taxon>
        <taxon>Pseudomonadota</taxon>
        <taxon>Gammaproteobacteria</taxon>
        <taxon>Alteromonadales</taxon>
        <taxon>Shewanellaceae</taxon>
        <taxon>Shewanella</taxon>
    </lineage>
</organism>
<dbReference type="PROSITE" id="PS50893">
    <property type="entry name" value="ABC_TRANSPORTER_2"/>
    <property type="match status" value="1"/>
</dbReference>
<dbReference type="Pfam" id="PF00664">
    <property type="entry name" value="ABC_membrane"/>
    <property type="match status" value="1"/>
</dbReference>
<evidence type="ECO:0000256" key="7">
    <source>
        <dbReference type="SAM" id="Phobius"/>
    </source>
</evidence>
<evidence type="ECO:0000256" key="4">
    <source>
        <dbReference type="ARBA" id="ARBA00022840"/>
    </source>
</evidence>
<keyword evidence="5 7" id="KW-1133">Transmembrane helix</keyword>
<dbReference type="PANTHER" id="PTHR24221:SF632">
    <property type="entry name" value="ATP-DEPENDENT LIPID A-CORE FLIPPASE"/>
    <property type="match status" value="1"/>
</dbReference>
<dbReference type="SMART" id="SM00382">
    <property type="entry name" value="AAA"/>
    <property type="match status" value="1"/>
</dbReference>
<dbReference type="Gene3D" id="3.40.50.300">
    <property type="entry name" value="P-loop containing nucleotide triphosphate hydrolases"/>
    <property type="match status" value="1"/>
</dbReference>
<dbReference type="InterPro" id="IPR003439">
    <property type="entry name" value="ABC_transporter-like_ATP-bd"/>
</dbReference>
<keyword evidence="2 7" id="KW-0812">Transmembrane</keyword>
<dbReference type="InterPro" id="IPR003593">
    <property type="entry name" value="AAA+_ATPase"/>
</dbReference>
<dbReference type="InterPro" id="IPR017871">
    <property type="entry name" value="ABC_transporter-like_CS"/>
</dbReference>
<evidence type="ECO:0000259" key="9">
    <source>
        <dbReference type="PROSITE" id="PS50929"/>
    </source>
</evidence>
<keyword evidence="3" id="KW-0547">Nucleotide-binding</keyword>
<evidence type="ECO:0000256" key="5">
    <source>
        <dbReference type="ARBA" id="ARBA00022989"/>
    </source>
</evidence>
<dbReference type="PANTHER" id="PTHR24221">
    <property type="entry name" value="ATP-BINDING CASSETTE SUB-FAMILY B"/>
    <property type="match status" value="1"/>
</dbReference>
<proteinExistence type="predicted"/>
<keyword evidence="11" id="KW-1185">Reference proteome</keyword>
<dbReference type="CDD" id="cd18582">
    <property type="entry name" value="ABC_6TM_ATM1_ABCB7"/>
    <property type="match status" value="1"/>
</dbReference>
<evidence type="ECO:0000256" key="2">
    <source>
        <dbReference type="ARBA" id="ARBA00022692"/>
    </source>
</evidence>
<protein>
    <submittedName>
        <fullName evidence="10">ABC transporter</fullName>
    </submittedName>
</protein>
<feature type="transmembrane region" description="Helical" evidence="7">
    <location>
        <begin position="146"/>
        <end position="171"/>
    </location>
</feature>
<dbReference type="Gene3D" id="1.20.1560.10">
    <property type="entry name" value="ABC transporter type 1, transmembrane domain"/>
    <property type="match status" value="1"/>
</dbReference>
<evidence type="ECO:0000313" key="11">
    <source>
        <dbReference type="Proteomes" id="UP000654004"/>
    </source>
</evidence>
<evidence type="ECO:0000256" key="6">
    <source>
        <dbReference type="ARBA" id="ARBA00023136"/>
    </source>
</evidence>
<comment type="caution">
    <text evidence="10">The sequence shown here is derived from an EMBL/GenBank/DDBJ whole genome shotgun (WGS) entry which is preliminary data.</text>
</comment>
<keyword evidence="6 7" id="KW-0472">Membrane</keyword>
<gene>
    <name evidence="10" type="primary">atmA</name>
    <name evidence="10" type="ORF">GCM10009410_34230</name>
</gene>
<evidence type="ECO:0000259" key="8">
    <source>
        <dbReference type="PROSITE" id="PS50893"/>
    </source>
</evidence>
<evidence type="ECO:0000256" key="3">
    <source>
        <dbReference type="ARBA" id="ARBA00022741"/>
    </source>
</evidence>
<dbReference type="SUPFAM" id="SSF52540">
    <property type="entry name" value="P-loop containing nucleoside triphosphate hydrolases"/>
    <property type="match status" value="1"/>
</dbReference>
<accession>A0ABQ2QWW6</accession>
<dbReference type="InterPro" id="IPR039421">
    <property type="entry name" value="Type_1_exporter"/>
</dbReference>
<reference evidence="11" key="1">
    <citation type="journal article" date="2019" name="Int. J. Syst. Evol. Microbiol.">
        <title>The Global Catalogue of Microorganisms (GCM) 10K type strain sequencing project: providing services to taxonomists for standard genome sequencing and annotation.</title>
        <authorList>
            <consortium name="The Broad Institute Genomics Platform"/>
            <consortium name="The Broad Institute Genome Sequencing Center for Infectious Disease"/>
            <person name="Wu L."/>
            <person name="Ma J."/>
        </authorList>
    </citation>
    <scope>NUCLEOTIDE SEQUENCE [LARGE SCALE GENOMIC DNA]</scope>
    <source>
        <strain evidence="11">JCM 32305</strain>
    </source>
</reference>
<dbReference type="SUPFAM" id="SSF90123">
    <property type="entry name" value="ABC transporter transmembrane region"/>
    <property type="match status" value="1"/>
</dbReference>
<sequence>MRPSAYFEGPVGKLNWQVLRLLWPYLIEFKGRVLLAMLCLIIAKIASVGLPFILKDLVDTLDKSSSSQILAVPFGLVIAYGAIRFLNVIIGEVRDTLFGRVTERAIRRLGLAVFEHLHRLDLDFHLDRRTGGLSRDIERGTSGVSFLMRFMVFNIVPTLLEITLVIGIFFFNYGINFALITLVSVIIYIGYSIRATEWRTGYVRDAAKADSLANTRAIDSLLNYETVKYFNNEHYESQRYDDALAQWEVAKRKNRLSLLALNGGQALIIAIAMTAMMALAAHQVAIDVMTIGDFVLINAFMMQLFIPLNFLGFVYREIRGALANIERMFDIMANVPQVEDQDTASPLSPSIGAIKFNNVSFQYDQRSILKQVSFDVPAGKKIAVVGDSGAGKSTIIKLLFRFYDVKSGAITIDGVDIRDLTQLALRKSIAIVPQDTVLFNDSIYENIRYGRPDATEEDIKQATQLAHLSDFIESLPDKGNTKVGERGLKLSGGEKQRVAIARAVLKGAPILVFDEATSSLDSRSEQAILNALRDAAKGHTSLVVAHRLSTIIDADQIVVLSKGCIVEHGTHSSLLAQQGLYSRLWHIQHEQNNLQAD</sequence>
<evidence type="ECO:0000256" key="1">
    <source>
        <dbReference type="ARBA" id="ARBA00004651"/>
    </source>
</evidence>
<feature type="transmembrane region" description="Helical" evidence="7">
    <location>
        <begin position="259"/>
        <end position="282"/>
    </location>
</feature>
<comment type="subcellular location">
    <subcellularLocation>
        <location evidence="1">Cell membrane</location>
        <topology evidence="1">Multi-pass membrane protein</topology>
    </subcellularLocation>
</comment>
<dbReference type="InterPro" id="IPR036640">
    <property type="entry name" value="ABC1_TM_sf"/>
</dbReference>
<dbReference type="EMBL" id="BMQW01000011">
    <property type="protein sequence ID" value="GGP97371.1"/>
    <property type="molecule type" value="Genomic_DNA"/>
</dbReference>
<feature type="transmembrane region" description="Helical" evidence="7">
    <location>
        <begin position="294"/>
        <end position="315"/>
    </location>
</feature>
<name>A0ABQ2QWW6_9GAMM</name>
<dbReference type="Pfam" id="PF00005">
    <property type="entry name" value="ABC_tran"/>
    <property type="match status" value="1"/>
</dbReference>
<feature type="transmembrane region" description="Helical" evidence="7">
    <location>
        <begin position="177"/>
        <end position="194"/>
    </location>
</feature>
<evidence type="ECO:0000313" key="10">
    <source>
        <dbReference type="EMBL" id="GGP97371.1"/>
    </source>
</evidence>
<dbReference type="RefSeq" id="WP_188958387.1">
    <property type="nucleotide sequence ID" value="NZ_BMQW01000011.1"/>
</dbReference>
<dbReference type="InterPro" id="IPR027417">
    <property type="entry name" value="P-loop_NTPase"/>
</dbReference>
<dbReference type="InterPro" id="IPR011527">
    <property type="entry name" value="ABC1_TM_dom"/>
</dbReference>
<feature type="transmembrane region" description="Helical" evidence="7">
    <location>
        <begin position="33"/>
        <end position="54"/>
    </location>
</feature>
<dbReference type="PROSITE" id="PS50929">
    <property type="entry name" value="ABC_TM1F"/>
    <property type="match status" value="1"/>
</dbReference>
<keyword evidence="4" id="KW-0067">ATP-binding</keyword>
<feature type="transmembrane region" description="Helical" evidence="7">
    <location>
        <begin position="69"/>
        <end position="90"/>
    </location>
</feature>
<dbReference type="PROSITE" id="PS00211">
    <property type="entry name" value="ABC_TRANSPORTER_1"/>
    <property type="match status" value="1"/>
</dbReference>
<dbReference type="Proteomes" id="UP000654004">
    <property type="component" value="Unassembled WGS sequence"/>
</dbReference>
<feature type="domain" description="ABC transmembrane type-1" evidence="9">
    <location>
        <begin position="34"/>
        <end position="320"/>
    </location>
</feature>